<name>A0A653BTU9_CALMS</name>
<feature type="region of interest" description="Disordered" evidence="1">
    <location>
        <begin position="1"/>
        <end position="20"/>
    </location>
</feature>
<dbReference type="EMBL" id="CAACVG010005229">
    <property type="protein sequence ID" value="VEN39024.1"/>
    <property type="molecule type" value="Genomic_DNA"/>
</dbReference>
<proteinExistence type="predicted"/>
<dbReference type="AlphaFoldDB" id="A0A653BTU9"/>
<dbReference type="Proteomes" id="UP000410492">
    <property type="component" value="Unassembled WGS sequence"/>
</dbReference>
<protein>
    <submittedName>
        <fullName evidence="2">Uncharacterized protein</fullName>
    </submittedName>
</protein>
<evidence type="ECO:0000313" key="3">
    <source>
        <dbReference type="Proteomes" id="UP000410492"/>
    </source>
</evidence>
<feature type="compositionally biased region" description="Polar residues" evidence="1">
    <location>
        <begin position="8"/>
        <end position="20"/>
    </location>
</feature>
<reference evidence="2 3" key="1">
    <citation type="submission" date="2019-01" db="EMBL/GenBank/DDBJ databases">
        <authorList>
            <person name="Sayadi A."/>
        </authorList>
    </citation>
    <scope>NUCLEOTIDE SEQUENCE [LARGE SCALE GENOMIC DNA]</scope>
</reference>
<gene>
    <name evidence="2" type="ORF">CALMAC_LOCUS3717</name>
</gene>
<accession>A0A653BTU9</accession>
<evidence type="ECO:0000256" key="1">
    <source>
        <dbReference type="SAM" id="MobiDB-lite"/>
    </source>
</evidence>
<sequence length="20" mass="2111">MAGDREVTPSSSITSGSWRS</sequence>
<keyword evidence="3" id="KW-1185">Reference proteome</keyword>
<evidence type="ECO:0000313" key="2">
    <source>
        <dbReference type="EMBL" id="VEN39024.1"/>
    </source>
</evidence>
<organism evidence="2 3">
    <name type="scientific">Callosobruchus maculatus</name>
    <name type="common">Southern cowpea weevil</name>
    <name type="synonym">Pulse bruchid</name>
    <dbReference type="NCBI Taxonomy" id="64391"/>
    <lineage>
        <taxon>Eukaryota</taxon>
        <taxon>Metazoa</taxon>
        <taxon>Ecdysozoa</taxon>
        <taxon>Arthropoda</taxon>
        <taxon>Hexapoda</taxon>
        <taxon>Insecta</taxon>
        <taxon>Pterygota</taxon>
        <taxon>Neoptera</taxon>
        <taxon>Endopterygota</taxon>
        <taxon>Coleoptera</taxon>
        <taxon>Polyphaga</taxon>
        <taxon>Cucujiformia</taxon>
        <taxon>Chrysomeloidea</taxon>
        <taxon>Chrysomelidae</taxon>
        <taxon>Bruchinae</taxon>
        <taxon>Bruchini</taxon>
        <taxon>Callosobruchus</taxon>
    </lineage>
</organism>